<organism evidence="1 2">
    <name type="scientific">Smallanthus sonchifolius</name>
    <dbReference type="NCBI Taxonomy" id="185202"/>
    <lineage>
        <taxon>Eukaryota</taxon>
        <taxon>Viridiplantae</taxon>
        <taxon>Streptophyta</taxon>
        <taxon>Embryophyta</taxon>
        <taxon>Tracheophyta</taxon>
        <taxon>Spermatophyta</taxon>
        <taxon>Magnoliopsida</taxon>
        <taxon>eudicotyledons</taxon>
        <taxon>Gunneridae</taxon>
        <taxon>Pentapetalae</taxon>
        <taxon>asterids</taxon>
        <taxon>campanulids</taxon>
        <taxon>Asterales</taxon>
        <taxon>Asteraceae</taxon>
        <taxon>Asteroideae</taxon>
        <taxon>Heliantheae alliance</taxon>
        <taxon>Millerieae</taxon>
        <taxon>Smallanthus</taxon>
    </lineage>
</organism>
<protein>
    <submittedName>
        <fullName evidence="1">Uncharacterized protein</fullName>
    </submittedName>
</protein>
<keyword evidence="2" id="KW-1185">Reference proteome</keyword>
<gene>
    <name evidence="1" type="ORF">L1987_69751</name>
</gene>
<sequence>MMNVFEHEHPLKLIDLQVNDKDVEESDDEEEEKDLVIQDEFVCPCKRCGQVITEYHKCILDDSCDYNLHKFCAELPTTLTHISRPHPLTLTKAYRYHWNCIHCGSKHKPYEVSLQNFSHQHELILVDTQCIDTLGPTSSKINSLIMCHNPMKKIQLLCNGCLRPITEMPFYQCGVNEEDEGCNFALHEWCTRLPTKDNHPGHPKHTLVLMSNVPHKFLNIFECDVCCLPCNGYAYGCNECKYYVDVTCGFMPEKITHKSHPNHLLLRVQGNSYEHRCLMCQSSLDDYSFSLGYYSYSEFQLGYSCSICDVYIHSECALLLPQTIRHTIDKHPMHLSYLPIENHKSEYFCEICENELNPHSSFYHCDECVQSVHSACAPLILRCETETYSGYGRSIYIFSNVKFGSIHKSNGHPHPLLFVQGIASDGRCSRCSQKLQYHMIFKCTKCEFVIHIYCYERLNNL</sequence>
<evidence type="ECO:0000313" key="1">
    <source>
        <dbReference type="EMBL" id="KAI3717862.1"/>
    </source>
</evidence>
<dbReference type="EMBL" id="CM042040">
    <property type="protein sequence ID" value="KAI3717862.1"/>
    <property type="molecule type" value="Genomic_DNA"/>
</dbReference>
<evidence type="ECO:0000313" key="2">
    <source>
        <dbReference type="Proteomes" id="UP001056120"/>
    </source>
</evidence>
<comment type="caution">
    <text evidence="1">The sequence shown here is derived from an EMBL/GenBank/DDBJ whole genome shotgun (WGS) entry which is preliminary data.</text>
</comment>
<proteinExistence type="predicted"/>
<dbReference type="Proteomes" id="UP001056120">
    <property type="component" value="Linkage Group LG23"/>
</dbReference>
<accession>A0ACB9B5V5</accession>
<name>A0ACB9B5V5_9ASTR</name>
<reference evidence="1 2" key="2">
    <citation type="journal article" date="2022" name="Mol. Ecol. Resour.">
        <title>The genomes of chicory, endive, great burdock and yacon provide insights into Asteraceae paleo-polyploidization history and plant inulin production.</title>
        <authorList>
            <person name="Fan W."/>
            <person name="Wang S."/>
            <person name="Wang H."/>
            <person name="Wang A."/>
            <person name="Jiang F."/>
            <person name="Liu H."/>
            <person name="Zhao H."/>
            <person name="Xu D."/>
            <person name="Zhang Y."/>
        </authorList>
    </citation>
    <scope>NUCLEOTIDE SEQUENCE [LARGE SCALE GENOMIC DNA]</scope>
    <source>
        <strain evidence="2">cv. Yunnan</strain>
        <tissue evidence="1">Leaves</tissue>
    </source>
</reference>
<reference evidence="2" key="1">
    <citation type="journal article" date="2022" name="Mol. Ecol. Resour.">
        <title>The genomes of chicory, endive, great burdock and yacon provide insights into Asteraceae palaeo-polyploidization history and plant inulin production.</title>
        <authorList>
            <person name="Fan W."/>
            <person name="Wang S."/>
            <person name="Wang H."/>
            <person name="Wang A."/>
            <person name="Jiang F."/>
            <person name="Liu H."/>
            <person name="Zhao H."/>
            <person name="Xu D."/>
            <person name="Zhang Y."/>
        </authorList>
    </citation>
    <scope>NUCLEOTIDE SEQUENCE [LARGE SCALE GENOMIC DNA]</scope>
    <source>
        <strain evidence="2">cv. Yunnan</strain>
    </source>
</reference>